<keyword evidence="4 8" id="KW-1133">Transmembrane helix</keyword>
<dbReference type="Pfam" id="PF01284">
    <property type="entry name" value="MARVEL"/>
    <property type="match status" value="1"/>
</dbReference>
<evidence type="ECO:0000313" key="11">
    <source>
        <dbReference type="EMBL" id="CAF0921571.1"/>
    </source>
</evidence>
<accession>A0A814B0F9</accession>
<evidence type="ECO:0000256" key="1">
    <source>
        <dbReference type="ARBA" id="ARBA00004141"/>
    </source>
</evidence>
<organism evidence="11 13">
    <name type="scientific">Adineta ricciae</name>
    <name type="common">Rotifer</name>
    <dbReference type="NCBI Taxonomy" id="249248"/>
    <lineage>
        <taxon>Eukaryota</taxon>
        <taxon>Metazoa</taxon>
        <taxon>Spiralia</taxon>
        <taxon>Gnathifera</taxon>
        <taxon>Rotifera</taxon>
        <taxon>Eurotatoria</taxon>
        <taxon>Bdelloidea</taxon>
        <taxon>Adinetida</taxon>
        <taxon>Adinetidae</taxon>
        <taxon>Adineta</taxon>
    </lineage>
</organism>
<evidence type="ECO:0000256" key="3">
    <source>
        <dbReference type="ARBA" id="ARBA00022692"/>
    </source>
</evidence>
<dbReference type="PANTHER" id="PTHR10306:SF17">
    <property type="entry name" value="MARVEL DOMAIN-CONTAINING PROTEIN"/>
    <property type="match status" value="1"/>
</dbReference>
<dbReference type="PANTHER" id="PTHR10306">
    <property type="entry name" value="SYNAPTOPHYSIN"/>
    <property type="match status" value="1"/>
</dbReference>
<dbReference type="EMBL" id="CAJNOJ010000038">
    <property type="protein sequence ID" value="CAF0921571.1"/>
    <property type="molecule type" value="Genomic_DNA"/>
</dbReference>
<keyword evidence="6" id="KW-0325">Glycoprotein</keyword>
<evidence type="ECO:0000256" key="2">
    <source>
        <dbReference type="ARBA" id="ARBA00006476"/>
    </source>
</evidence>
<comment type="subcellular location">
    <subcellularLocation>
        <location evidence="1">Membrane</location>
        <topology evidence="1">Multi-pass membrane protein</topology>
    </subcellularLocation>
</comment>
<feature type="transmembrane region" description="Helical" evidence="8">
    <location>
        <begin position="192"/>
        <end position="214"/>
    </location>
</feature>
<reference evidence="11" key="1">
    <citation type="submission" date="2021-02" db="EMBL/GenBank/DDBJ databases">
        <authorList>
            <person name="Nowell W R."/>
        </authorList>
    </citation>
    <scope>NUCLEOTIDE SEQUENCE</scope>
</reference>
<keyword evidence="5 7" id="KW-0472">Membrane</keyword>
<dbReference type="Proteomes" id="UP000663828">
    <property type="component" value="Unassembled WGS sequence"/>
</dbReference>
<evidence type="ECO:0000313" key="13">
    <source>
        <dbReference type="Proteomes" id="UP000663852"/>
    </source>
</evidence>
<evidence type="ECO:0000256" key="6">
    <source>
        <dbReference type="ARBA" id="ARBA00023180"/>
    </source>
</evidence>
<feature type="domain" description="MARVEL" evidence="9">
    <location>
        <begin position="19"/>
        <end position="218"/>
    </location>
</feature>
<evidence type="ECO:0000256" key="7">
    <source>
        <dbReference type="PROSITE-ProRule" id="PRU00581"/>
    </source>
</evidence>
<dbReference type="InterPro" id="IPR001285">
    <property type="entry name" value="Synaptophysin/porin"/>
</dbReference>
<name>A0A814B0F9_ADIRI</name>
<dbReference type="AlphaFoldDB" id="A0A814B0F9"/>
<dbReference type="Proteomes" id="UP000663852">
    <property type="component" value="Unassembled WGS sequence"/>
</dbReference>
<feature type="transmembrane region" description="Helical" evidence="8">
    <location>
        <begin position="25"/>
        <end position="42"/>
    </location>
</feature>
<evidence type="ECO:0000259" key="9">
    <source>
        <dbReference type="PROSITE" id="PS51225"/>
    </source>
</evidence>
<evidence type="ECO:0000256" key="5">
    <source>
        <dbReference type="ARBA" id="ARBA00023136"/>
    </source>
</evidence>
<evidence type="ECO:0000313" key="12">
    <source>
        <dbReference type="Proteomes" id="UP000663828"/>
    </source>
</evidence>
<keyword evidence="12" id="KW-1185">Reference proteome</keyword>
<dbReference type="GO" id="GO:0030672">
    <property type="term" value="C:synaptic vesicle membrane"/>
    <property type="evidence" value="ECO:0007669"/>
    <property type="project" value="TreeGrafter"/>
</dbReference>
<feature type="transmembrane region" description="Helical" evidence="8">
    <location>
        <begin position="132"/>
        <end position="153"/>
    </location>
</feature>
<dbReference type="OrthoDB" id="10006326at2759"/>
<evidence type="ECO:0000313" key="10">
    <source>
        <dbReference type="EMBL" id="CAF0873018.1"/>
    </source>
</evidence>
<keyword evidence="3 7" id="KW-0812">Transmembrane</keyword>
<comment type="similarity">
    <text evidence="2">Belongs to the synaptophysin/synaptobrevin family.</text>
</comment>
<dbReference type="EMBL" id="CAJNOR010000301">
    <property type="protein sequence ID" value="CAF0873018.1"/>
    <property type="molecule type" value="Genomic_DNA"/>
</dbReference>
<evidence type="ECO:0000256" key="4">
    <source>
        <dbReference type="ARBA" id="ARBA00022989"/>
    </source>
</evidence>
<evidence type="ECO:0000256" key="8">
    <source>
        <dbReference type="SAM" id="Phobius"/>
    </source>
</evidence>
<dbReference type="PROSITE" id="PS51225">
    <property type="entry name" value="MARVEL"/>
    <property type="match status" value="1"/>
</dbReference>
<feature type="transmembrane region" description="Helical" evidence="8">
    <location>
        <begin position="98"/>
        <end position="120"/>
    </location>
</feature>
<protein>
    <recommendedName>
        <fullName evidence="9">MARVEL domain-containing protein</fullName>
    </recommendedName>
</protein>
<proteinExistence type="inferred from homology"/>
<gene>
    <name evidence="11" type="ORF">EDS130_LOCUS10797</name>
    <name evidence="10" type="ORF">XAT740_LOCUS6592</name>
</gene>
<sequence length="256" mass="28628">MQAIQSKLSVHAVTSYLGVFKEPRGLIRLFQIIFAILAFATACNGRSSTTLDYGGKDDAIVSSWSYPYRLSRSAIVFTNGTILGTLSTSNDPKSPAEFFLFTSVMAMLLGLTFTFIYVFLSPLYRNNDLFPTLDFFITFIWTIFWLAGSSAWAQGVTNIRSLTDFDNIRQRSGICPSSTVCPDGSVANYGNLIVSVLFGFLNFVLWLGSLWFVFKETRFFKSYTMQQPQVQAPVYPDIGSPTMHPQSYTQSPVVMT</sequence>
<dbReference type="InterPro" id="IPR008253">
    <property type="entry name" value="Marvel"/>
</dbReference>
<dbReference type="PRINTS" id="PR00220">
    <property type="entry name" value="SYNAPTOPHYSN"/>
</dbReference>
<comment type="caution">
    <text evidence="11">The sequence shown here is derived from an EMBL/GenBank/DDBJ whole genome shotgun (WGS) entry which is preliminary data.</text>
</comment>